<dbReference type="InterPro" id="IPR035958">
    <property type="entry name" value="SecB-like_sf"/>
</dbReference>
<organism evidence="1 2">
    <name type="scientific">Candidatus Cryptobacteroides avicola</name>
    <dbReference type="NCBI Taxonomy" id="2840757"/>
    <lineage>
        <taxon>Bacteria</taxon>
        <taxon>Pseudomonadati</taxon>
        <taxon>Bacteroidota</taxon>
        <taxon>Bacteroidia</taxon>
        <taxon>Bacteroidales</taxon>
        <taxon>Candidatus Cryptobacteroides</taxon>
    </lineage>
</organism>
<dbReference type="Proteomes" id="UP000725002">
    <property type="component" value="Unassembled WGS sequence"/>
</dbReference>
<sequence length="141" mass="15730">MGQDIKKAAFSLNGYRFNKVSLDLAGLKQDSVFDLDFKPSGLFHHNTGVFRLTFLFSAKIANVEVISVNCQAEFMFESARTLEDIPDYFYANSIAILFPYVRAFVSTVSLQANIPPIIIPTLNLSPLKDYLKANTIISNGK</sequence>
<evidence type="ECO:0000313" key="1">
    <source>
        <dbReference type="EMBL" id="MBO8483500.1"/>
    </source>
</evidence>
<protein>
    <submittedName>
        <fullName evidence="1">Protein-export chaperone SecB</fullName>
    </submittedName>
</protein>
<comment type="caution">
    <text evidence="1">The sequence shown here is derived from an EMBL/GenBank/DDBJ whole genome shotgun (WGS) entry which is preliminary data.</text>
</comment>
<reference evidence="1" key="2">
    <citation type="journal article" date="2021" name="PeerJ">
        <title>Extensive microbial diversity within the chicken gut microbiome revealed by metagenomics and culture.</title>
        <authorList>
            <person name="Gilroy R."/>
            <person name="Ravi A."/>
            <person name="Getino M."/>
            <person name="Pursley I."/>
            <person name="Horton D.L."/>
            <person name="Alikhan N.F."/>
            <person name="Baker D."/>
            <person name="Gharbi K."/>
            <person name="Hall N."/>
            <person name="Watson M."/>
            <person name="Adriaenssens E.M."/>
            <person name="Foster-Nyarko E."/>
            <person name="Jarju S."/>
            <person name="Secka A."/>
            <person name="Antonio M."/>
            <person name="Oren A."/>
            <person name="Chaudhuri R.R."/>
            <person name="La Ragione R."/>
            <person name="Hildebrand F."/>
            <person name="Pallen M.J."/>
        </authorList>
    </citation>
    <scope>NUCLEOTIDE SEQUENCE</scope>
    <source>
        <strain evidence="1">G3-8215</strain>
    </source>
</reference>
<dbReference type="Gene3D" id="3.10.420.10">
    <property type="entry name" value="SecB-like"/>
    <property type="match status" value="1"/>
</dbReference>
<reference evidence="1" key="1">
    <citation type="submission" date="2020-10" db="EMBL/GenBank/DDBJ databases">
        <authorList>
            <person name="Gilroy R."/>
        </authorList>
    </citation>
    <scope>NUCLEOTIDE SEQUENCE</scope>
    <source>
        <strain evidence="1">G3-8215</strain>
    </source>
</reference>
<dbReference type="SUPFAM" id="SSF54611">
    <property type="entry name" value="SecB-like"/>
    <property type="match status" value="1"/>
</dbReference>
<accession>A0A940DRL4</accession>
<dbReference type="AlphaFoldDB" id="A0A940DRL4"/>
<name>A0A940DRL4_9BACT</name>
<dbReference type="EMBL" id="JADILV010000036">
    <property type="protein sequence ID" value="MBO8483500.1"/>
    <property type="molecule type" value="Genomic_DNA"/>
</dbReference>
<evidence type="ECO:0000313" key="2">
    <source>
        <dbReference type="Proteomes" id="UP000725002"/>
    </source>
</evidence>
<gene>
    <name evidence="1" type="ORF">IAB75_05240</name>
</gene>
<proteinExistence type="predicted"/>